<dbReference type="Proteomes" id="UP000030671">
    <property type="component" value="Unassembled WGS sequence"/>
</dbReference>
<dbReference type="GeneID" id="20669079"/>
<sequence>ISIPPIPSTQFSRKVWWDDLLTWYSLTLRVPCVGSACSPRSSRSLRDIYTDLNLLFTQSSYWLTFINTPFFLRNLYDQDERSRIQPSLVLAGLALATLVRSSELELGAAGRHRAIRLRDAAQSALEASSASQWIDLGLAEAAMFLALFETSAHPQYSAARSDSALMFLDNIVASLRLTYLDANDPDPIDYSVAGVPVAHSGDYEVPKRCECINIPLGVPYVASKESWSFVPAWDSSWSPSDIRKEETRRLCWSALMLAANHTSSCASSYPQRKPLDLFLINSANFKLLFPGEALQRTTQSAAHSGKDTVWALYCRSMLLWNCCVRFQDDMLTGDQKTQIAIAVFVEIRAVEQALDAHICNIDTALMYMCREFISKWVFSIPASQSFFLRLLTGIVHTMQHETVCDISDETEQVAKRVKSSIHRLSEPNGHLFLRRPFQISWFTGQMAICLDLWFGDSALVRALELAKSFLVPIEVLNAMWPCPAYRSQCDDLRSQLHKACAMAGIPSPLAPEFLLP</sequence>
<dbReference type="eggNOG" id="ENOG502QWTJ">
    <property type="taxonomic scope" value="Eukaryota"/>
</dbReference>
<dbReference type="HOGENOM" id="CLU_010791_1_0_1"/>
<dbReference type="OrthoDB" id="10261408at2759"/>
<organism evidence="1 2">
    <name type="scientific">Heterobasidion irregulare (strain TC 32-1)</name>
    <dbReference type="NCBI Taxonomy" id="747525"/>
    <lineage>
        <taxon>Eukaryota</taxon>
        <taxon>Fungi</taxon>
        <taxon>Dikarya</taxon>
        <taxon>Basidiomycota</taxon>
        <taxon>Agaricomycotina</taxon>
        <taxon>Agaricomycetes</taxon>
        <taxon>Russulales</taxon>
        <taxon>Bondarzewiaceae</taxon>
        <taxon>Heterobasidion</taxon>
        <taxon>Heterobasidion annosum species complex</taxon>
    </lineage>
</organism>
<name>W4K796_HETIT</name>
<feature type="non-terminal residue" evidence="1">
    <location>
        <position position="1"/>
    </location>
</feature>
<reference evidence="1 2" key="1">
    <citation type="journal article" date="2012" name="New Phytol.">
        <title>Insight into trade-off between wood decay and parasitism from the genome of a fungal forest pathogen.</title>
        <authorList>
            <person name="Olson A."/>
            <person name="Aerts A."/>
            <person name="Asiegbu F."/>
            <person name="Belbahri L."/>
            <person name="Bouzid O."/>
            <person name="Broberg A."/>
            <person name="Canback B."/>
            <person name="Coutinho P.M."/>
            <person name="Cullen D."/>
            <person name="Dalman K."/>
            <person name="Deflorio G."/>
            <person name="van Diepen L.T."/>
            <person name="Dunand C."/>
            <person name="Duplessis S."/>
            <person name="Durling M."/>
            <person name="Gonthier P."/>
            <person name="Grimwood J."/>
            <person name="Fossdal C.G."/>
            <person name="Hansson D."/>
            <person name="Henrissat B."/>
            <person name="Hietala A."/>
            <person name="Himmelstrand K."/>
            <person name="Hoffmeister D."/>
            <person name="Hogberg N."/>
            <person name="James T.Y."/>
            <person name="Karlsson M."/>
            <person name="Kohler A."/>
            <person name="Kues U."/>
            <person name="Lee Y.H."/>
            <person name="Lin Y.C."/>
            <person name="Lind M."/>
            <person name="Lindquist E."/>
            <person name="Lombard V."/>
            <person name="Lucas S."/>
            <person name="Lunden K."/>
            <person name="Morin E."/>
            <person name="Murat C."/>
            <person name="Park J."/>
            <person name="Raffaello T."/>
            <person name="Rouze P."/>
            <person name="Salamov A."/>
            <person name="Schmutz J."/>
            <person name="Solheim H."/>
            <person name="Stahlberg J."/>
            <person name="Velez H."/>
            <person name="de Vries R.P."/>
            <person name="Wiebenga A."/>
            <person name="Woodward S."/>
            <person name="Yakovlev I."/>
            <person name="Garbelotto M."/>
            <person name="Martin F."/>
            <person name="Grigoriev I.V."/>
            <person name="Stenlid J."/>
        </authorList>
    </citation>
    <scope>NUCLEOTIDE SEQUENCE [LARGE SCALE GENOMIC DNA]</scope>
    <source>
        <strain evidence="1 2">TC 32-1</strain>
    </source>
</reference>
<accession>W4K796</accession>
<feature type="non-terminal residue" evidence="1">
    <location>
        <position position="516"/>
    </location>
</feature>
<dbReference type="InParanoid" id="W4K796"/>
<evidence type="ECO:0000313" key="1">
    <source>
        <dbReference type="EMBL" id="ETW81210.1"/>
    </source>
</evidence>
<evidence type="ECO:0008006" key="3">
    <source>
        <dbReference type="Google" id="ProtNLM"/>
    </source>
</evidence>
<dbReference type="AlphaFoldDB" id="W4K796"/>
<dbReference type="EMBL" id="KI925459">
    <property type="protein sequence ID" value="ETW81210.1"/>
    <property type="molecule type" value="Genomic_DNA"/>
</dbReference>
<dbReference type="STRING" id="747525.W4K796"/>
<protein>
    <recommendedName>
        <fullName evidence="3">Transcription factor domain-containing protein</fullName>
    </recommendedName>
</protein>
<keyword evidence="2" id="KW-1185">Reference proteome</keyword>
<proteinExistence type="predicted"/>
<gene>
    <name evidence="1" type="ORF">HETIRDRAFT_245172</name>
</gene>
<dbReference type="KEGG" id="hir:HETIRDRAFT_245172"/>
<dbReference type="RefSeq" id="XP_009547872.1">
    <property type="nucleotide sequence ID" value="XM_009549577.1"/>
</dbReference>
<evidence type="ECO:0000313" key="2">
    <source>
        <dbReference type="Proteomes" id="UP000030671"/>
    </source>
</evidence>